<dbReference type="PANTHER" id="PTHR33908:SF11">
    <property type="entry name" value="MEMBRANE PROTEIN"/>
    <property type="match status" value="1"/>
</dbReference>
<evidence type="ECO:0000256" key="6">
    <source>
        <dbReference type="ARBA" id="ARBA00022989"/>
    </source>
</evidence>
<keyword evidence="4 10" id="KW-0808">Transferase</keyword>
<keyword evidence="3" id="KW-0328">Glycosyltransferase</keyword>
<comment type="subcellular location">
    <subcellularLocation>
        <location evidence="1">Cell membrane</location>
        <topology evidence="1">Multi-pass membrane protein</topology>
    </subcellularLocation>
</comment>
<sequence length="511" mass="58940">MIEKHQLFLLILVATLVRGIIAITTGLGNDEVYYLTYAQHLQWNYFDHPPMVALLIRLTTLNLFFTNELFIRLGSIILAGVNTYLIYTICKNIKNEKAGFIAALLFTGSFYSSIIAGVFIMPDSPQLFFWMICISLLIKIVSATKTDTNLNYNLLLFGLVAGLCIMSKIHGVFLWFGFGLYILCYKRALLANGYLYLAVLITILIISPLLIWNINNHFITYTFHSNRVSINRGINPSSFFREFFGGVFYNNPINYFLIIITTIALWKNKINIPTPIKRILLLLSIPLIFLLLFVSLFRDTLPHWSGPAFTALIILTACYIADEVQTLKNKKLRLHKLAISSCIFILIITISGILLINYFPGTIGSKKEKSFGKGDVTLDLYDWNFFKNEFEKTYKKDIQSGKTTTTLIINNKWFPGAHIDNYIVQPLHLDFIAVGKLEDIHTYEWLNKYRKKLKYGDDAYFITVSTNFSDPHEQYKMMFKKINTPVIIRQFRNKKHVRNMLVYLLEGYKAK</sequence>
<evidence type="ECO:0000256" key="7">
    <source>
        <dbReference type="ARBA" id="ARBA00023136"/>
    </source>
</evidence>
<evidence type="ECO:0000313" key="10">
    <source>
        <dbReference type="EMBL" id="TRX04919.1"/>
    </source>
</evidence>
<feature type="transmembrane region" description="Helical" evidence="8">
    <location>
        <begin position="194"/>
        <end position="214"/>
    </location>
</feature>
<evidence type="ECO:0000313" key="12">
    <source>
        <dbReference type="Proteomes" id="UP000318528"/>
    </source>
</evidence>
<dbReference type="EMBL" id="VJZL01000061">
    <property type="protein sequence ID" value="TRX04919.1"/>
    <property type="molecule type" value="Genomic_DNA"/>
</dbReference>
<feature type="transmembrane region" description="Helical" evidence="8">
    <location>
        <begin position="278"/>
        <end position="298"/>
    </location>
</feature>
<dbReference type="EMBL" id="VJZN01000018">
    <property type="protein sequence ID" value="TRX05283.1"/>
    <property type="molecule type" value="Genomic_DNA"/>
</dbReference>
<dbReference type="InterPro" id="IPR038731">
    <property type="entry name" value="RgtA/B/C-like"/>
</dbReference>
<comment type="caution">
    <text evidence="10">The sequence shown here is derived from an EMBL/GenBank/DDBJ whole genome shotgun (WGS) entry which is preliminary data.</text>
</comment>
<dbReference type="GO" id="GO:0016763">
    <property type="term" value="F:pentosyltransferase activity"/>
    <property type="evidence" value="ECO:0007669"/>
    <property type="project" value="TreeGrafter"/>
</dbReference>
<feature type="transmembrane region" description="Helical" evidence="8">
    <location>
        <begin position="99"/>
        <end position="120"/>
    </location>
</feature>
<dbReference type="GO" id="GO:0009103">
    <property type="term" value="P:lipopolysaccharide biosynthetic process"/>
    <property type="evidence" value="ECO:0007669"/>
    <property type="project" value="UniProtKB-ARBA"/>
</dbReference>
<dbReference type="GO" id="GO:0005886">
    <property type="term" value="C:plasma membrane"/>
    <property type="evidence" value="ECO:0007669"/>
    <property type="project" value="UniProtKB-SubCell"/>
</dbReference>
<feature type="domain" description="Glycosyltransferase RgtA/B/C/D-like" evidence="9">
    <location>
        <begin position="47"/>
        <end position="212"/>
    </location>
</feature>
<feature type="transmembrane region" description="Helical" evidence="8">
    <location>
        <begin position="69"/>
        <end position="87"/>
    </location>
</feature>
<accession>A0A553B9J8</accession>
<keyword evidence="5 8" id="KW-0812">Transmembrane</keyword>
<feature type="transmembrane region" description="Helical" evidence="8">
    <location>
        <begin position="156"/>
        <end position="182"/>
    </location>
</feature>
<evidence type="ECO:0000256" key="8">
    <source>
        <dbReference type="SAM" id="Phobius"/>
    </source>
</evidence>
<dbReference type="PANTHER" id="PTHR33908">
    <property type="entry name" value="MANNOSYLTRANSFERASE YKCB-RELATED"/>
    <property type="match status" value="1"/>
</dbReference>
<evidence type="ECO:0000313" key="11">
    <source>
        <dbReference type="EMBL" id="TRX05283.1"/>
    </source>
</evidence>
<organism evidence="10 13">
    <name type="scientific">Flavobacterium gawalongense</name>
    <dbReference type="NCBI Taxonomy" id="2594432"/>
    <lineage>
        <taxon>Bacteria</taxon>
        <taxon>Pseudomonadati</taxon>
        <taxon>Bacteroidota</taxon>
        <taxon>Flavobacteriia</taxon>
        <taxon>Flavobacteriales</taxon>
        <taxon>Flavobacteriaceae</taxon>
        <taxon>Flavobacterium</taxon>
    </lineage>
</organism>
<evidence type="ECO:0000256" key="3">
    <source>
        <dbReference type="ARBA" id="ARBA00022676"/>
    </source>
</evidence>
<evidence type="ECO:0000256" key="4">
    <source>
        <dbReference type="ARBA" id="ARBA00022679"/>
    </source>
</evidence>
<dbReference type="Pfam" id="PF13231">
    <property type="entry name" value="PMT_2"/>
    <property type="match status" value="1"/>
</dbReference>
<evidence type="ECO:0000256" key="2">
    <source>
        <dbReference type="ARBA" id="ARBA00022475"/>
    </source>
</evidence>
<keyword evidence="6 8" id="KW-1133">Transmembrane helix</keyword>
<feature type="transmembrane region" description="Helical" evidence="8">
    <location>
        <begin position="247"/>
        <end position="266"/>
    </location>
</feature>
<evidence type="ECO:0000256" key="1">
    <source>
        <dbReference type="ARBA" id="ARBA00004651"/>
    </source>
</evidence>
<feature type="transmembrane region" description="Helical" evidence="8">
    <location>
        <begin position="304"/>
        <end position="322"/>
    </location>
</feature>
<evidence type="ECO:0000256" key="5">
    <source>
        <dbReference type="ARBA" id="ARBA00022692"/>
    </source>
</evidence>
<evidence type="ECO:0000259" key="9">
    <source>
        <dbReference type="Pfam" id="PF13231"/>
    </source>
</evidence>
<proteinExistence type="predicted"/>
<keyword evidence="2" id="KW-1003">Cell membrane</keyword>
<keyword evidence="7 8" id="KW-0472">Membrane</keyword>
<dbReference type="Proteomes" id="UP000318669">
    <property type="component" value="Unassembled WGS sequence"/>
</dbReference>
<dbReference type="InterPro" id="IPR050297">
    <property type="entry name" value="LipidA_mod_glycosyltrf_83"/>
</dbReference>
<keyword evidence="12" id="KW-1185">Reference proteome</keyword>
<gene>
    <name evidence="10" type="ORF">FNW11_16960</name>
    <name evidence="11" type="ORF">FNW12_11505</name>
</gene>
<feature type="transmembrane region" description="Helical" evidence="8">
    <location>
        <begin position="334"/>
        <end position="359"/>
    </location>
</feature>
<name>A0A553B9J8_9FLAO</name>
<dbReference type="AlphaFoldDB" id="A0A553B9J8"/>
<dbReference type="RefSeq" id="WP_143387525.1">
    <property type="nucleotide sequence ID" value="NZ_VJZL01000061.1"/>
</dbReference>
<reference evidence="12 13" key="1">
    <citation type="submission" date="2019-07" db="EMBL/GenBank/DDBJ databases">
        <title>Novel species of Flavobacterium.</title>
        <authorList>
            <person name="Liu Q."/>
            <person name="Xin Y.-H."/>
        </authorList>
    </citation>
    <scope>NUCLEOTIDE SEQUENCE [LARGE SCALE GENOMIC DNA]</scope>
    <source>
        <strain evidence="11 12">GSP39</strain>
        <strain evidence="10 13">GSR22</strain>
    </source>
</reference>
<dbReference type="Proteomes" id="UP000318528">
    <property type="component" value="Unassembled WGS sequence"/>
</dbReference>
<evidence type="ECO:0000313" key="13">
    <source>
        <dbReference type="Proteomes" id="UP000318669"/>
    </source>
</evidence>
<dbReference type="OrthoDB" id="9813729at2"/>
<protein>
    <submittedName>
        <fullName evidence="10">Phospholipid carrier-dependent glycosyltransferase</fullName>
    </submittedName>
</protein>